<dbReference type="EC" id="5.4.99.28" evidence="2"/>
<dbReference type="PROSITE" id="PS01129">
    <property type="entry name" value="PSI_RLU"/>
    <property type="match status" value="1"/>
</dbReference>
<dbReference type="Proteomes" id="UP000238823">
    <property type="component" value="Unassembled WGS sequence"/>
</dbReference>
<gene>
    <name evidence="2" type="primary">rluA</name>
    <name evidence="2" type="ORF">ENSA7_26610</name>
</gene>
<dbReference type="InterPro" id="IPR050188">
    <property type="entry name" value="RluA_PseudoU_synthase"/>
</dbReference>
<dbReference type="SUPFAM" id="SSF55120">
    <property type="entry name" value="Pseudouridine synthase"/>
    <property type="match status" value="1"/>
</dbReference>
<evidence type="ECO:0000259" key="1">
    <source>
        <dbReference type="Pfam" id="PF00849"/>
    </source>
</evidence>
<dbReference type="AlphaFoldDB" id="A0A2S9YRE3"/>
<dbReference type="EMBL" id="PVNL01000051">
    <property type="protein sequence ID" value="PRQ07671.1"/>
    <property type="molecule type" value="Genomic_DNA"/>
</dbReference>
<name>A0A2S9YRE3_9BACT</name>
<dbReference type="InterPro" id="IPR020103">
    <property type="entry name" value="PsdUridine_synth_cat_dom_sf"/>
</dbReference>
<sequence>MFVPFDPQPPAASLPELFPSPFRPGPPHPLAALAAAQTQAALGSMSWLEPQMFEGSLGGKMIGVLVMRHADGRVGYLRGFAGMLGGQHEVHGFVPPTFDVARYAGLWDQGGGQISALDVEIKALRRAASPDPAAQERLRDTVQAQRELSRGLHAELLDTYLIPNARGEQTQLCALFDPFPPPGGSGDCAAPKLLTRAYALGGRPLALAEFWWGGSPPGGGRQHGVFYPACRGRCAKLLPFMLEGLDCEPAPDVGIEPVSADAPWVVYEDDAILVVEKPHGLLSVPGRGPRRRDSVEVRLQQRAGLEDESWPRLVHRLDVATSGLLIAAKHKPAYVAMQRQFSTRAIDKRYEALVCGSVSGDKGVIELALARDLADRPRQIHDPVEGKPALTHWTVLERGPETTRVALYPKTGRTHQLRLHASHPKGLDAPIVGDLLYGFGGGRLMLHAASVGFLHPKTGEPLEFSSTCPF</sequence>
<dbReference type="Pfam" id="PF00849">
    <property type="entry name" value="PseudoU_synth_2"/>
    <property type="match status" value="1"/>
</dbReference>
<dbReference type="Gene3D" id="3.30.2350.10">
    <property type="entry name" value="Pseudouridine synthase"/>
    <property type="match status" value="1"/>
</dbReference>
<dbReference type="GO" id="GO:0003723">
    <property type="term" value="F:RNA binding"/>
    <property type="evidence" value="ECO:0007669"/>
    <property type="project" value="InterPro"/>
</dbReference>
<dbReference type="GO" id="GO:0160151">
    <property type="term" value="F:tRNA pseudouridine(32) synthase activity"/>
    <property type="evidence" value="ECO:0007669"/>
    <property type="project" value="UniProtKB-EC"/>
</dbReference>
<evidence type="ECO:0000313" key="2">
    <source>
        <dbReference type="EMBL" id="PRQ07671.1"/>
    </source>
</evidence>
<protein>
    <submittedName>
        <fullName evidence="2">Ribosomal large subunit pseudouridine synthase A</fullName>
        <ecNumber evidence="2">5.4.99.28</ecNumber>
    </submittedName>
</protein>
<accession>A0A2S9YRE3</accession>
<proteinExistence type="predicted"/>
<organism evidence="2 3">
    <name type="scientific">Enhygromyxa salina</name>
    <dbReference type="NCBI Taxonomy" id="215803"/>
    <lineage>
        <taxon>Bacteria</taxon>
        <taxon>Pseudomonadati</taxon>
        <taxon>Myxococcota</taxon>
        <taxon>Polyangia</taxon>
        <taxon>Nannocystales</taxon>
        <taxon>Nannocystaceae</taxon>
        <taxon>Enhygromyxa</taxon>
    </lineage>
</organism>
<dbReference type="PANTHER" id="PTHR21600">
    <property type="entry name" value="MITOCHONDRIAL RNA PSEUDOURIDINE SYNTHASE"/>
    <property type="match status" value="1"/>
</dbReference>
<feature type="domain" description="Pseudouridine synthase RsuA/RluA-like" evidence="1">
    <location>
        <begin position="272"/>
        <end position="423"/>
    </location>
</feature>
<reference evidence="2 3" key="1">
    <citation type="submission" date="2018-03" db="EMBL/GenBank/DDBJ databases">
        <title>Draft Genome Sequences of the Obligatory Marine Myxobacteria Enhygromyxa salina SWB007.</title>
        <authorList>
            <person name="Poehlein A."/>
            <person name="Moghaddam J.A."/>
            <person name="Harms H."/>
            <person name="Alanjari M."/>
            <person name="Koenig G.M."/>
            <person name="Daniel R."/>
            <person name="Schaeberle T.F."/>
        </authorList>
    </citation>
    <scope>NUCLEOTIDE SEQUENCE [LARGE SCALE GENOMIC DNA]</scope>
    <source>
        <strain evidence="2 3">SWB007</strain>
    </source>
</reference>
<comment type="caution">
    <text evidence="2">The sequence shown here is derived from an EMBL/GenBank/DDBJ whole genome shotgun (WGS) entry which is preliminary data.</text>
</comment>
<evidence type="ECO:0000313" key="3">
    <source>
        <dbReference type="Proteomes" id="UP000238823"/>
    </source>
</evidence>
<dbReference type="OrthoDB" id="128480at2"/>
<dbReference type="GO" id="GO:0000455">
    <property type="term" value="P:enzyme-directed rRNA pseudouridine synthesis"/>
    <property type="evidence" value="ECO:0007669"/>
    <property type="project" value="TreeGrafter"/>
</dbReference>
<dbReference type="CDD" id="cd02869">
    <property type="entry name" value="PseudoU_synth_RluA_like"/>
    <property type="match status" value="1"/>
</dbReference>
<keyword evidence="2" id="KW-0413">Isomerase</keyword>
<dbReference type="RefSeq" id="WP_106089679.1">
    <property type="nucleotide sequence ID" value="NZ_PVNL01000051.1"/>
</dbReference>
<dbReference type="InterPro" id="IPR006224">
    <property type="entry name" value="PsdUridine_synth_RluA-like_CS"/>
</dbReference>
<dbReference type="InterPro" id="IPR006145">
    <property type="entry name" value="PsdUridine_synth_RsuA/RluA"/>
</dbReference>
<dbReference type="PANTHER" id="PTHR21600:SF89">
    <property type="entry name" value="RIBOSOMAL LARGE SUBUNIT PSEUDOURIDINE SYNTHASE A"/>
    <property type="match status" value="1"/>
</dbReference>